<feature type="active site" description="Proton donor" evidence="8 11">
    <location>
        <position position="127"/>
    </location>
</feature>
<feature type="binding site" evidence="9">
    <location>
        <position position="168"/>
    </location>
    <ligand>
        <name>substrate</name>
    </ligand>
</feature>
<keyword evidence="4" id="KW-1015">Disulfide bond</keyword>
<gene>
    <name evidence="14" type="ORF">FM104_11190</name>
</gene>
<sequence>MAQPPSTTTAILAPEQSKARDALSGEKMDARERAAAEYLADQPTAYWLTPEQDPIGTAGKTVSSLTTQARDQEVAMAIVIYGLPERDCGNHSAGGLSGDDYRTWIDEISAALEAAPDVQKLVILEPDSLALAPECGNLDERAAQLRSAVHELTAPHTWIYLDGGHSAWLPAAEMASLIEAVDVADEVRGFATNVSNYRPTYDEFTYAHAVAAQLHGMHAVIDTSRNGGSVDAGAQWCNPPDQRVGEPSGTFGDEVVDLNLWIKPPGESDGPCEGGPAAGVWWPAAAAELAQDAR</sequence>
<dbReference type="Pfam" id="PF01341">
    <property type="entry name" value="Glyco_hydro_6"/>
    <property type="match status" value="1"/>
</dbReference>
<dbReference type="InterPro" id="IPR016288">
    <property type="entry name" value="Beta_cellobiohydrolase"/>
</dbReference>
<protein>
    <recommendedName>
        <fullName evidence="12">Glucanase</fullName>
        <ecNumber evidence="12">3.2.1.-</ecNumber>
    </recommendedName>
</protein>
<feature type="binding site" evidence="9">
    <location>
        <position position="165"/>
    </location>
    <ligand>
        <name>substrate</name>
    </ligand>
</feature>
<accession>A0A1R4KAC5</accession>
<dbReference type="Proteomes" id="UP000196320">
    <property type="component" value="Unassembled WGS sequence"/>
</dbReference>
<evidence type="ECO:0000256" key="6">
    <source>
        <dbReference type="ARBA" id="ARBA00023295"/>
    </source>
</evidence>
<feature type="compositionally biased region" description="Basic and acidic residues" evidence="13">
    <location>
        <begin position="17"/>
        <end position="29"/>
    </location>
</feature>
<dbReference type="Gene3D" id="3.20.20.40">
    <property type="entry name" value="1, 4-beta cellobiohydrolase"/>
    <property type="match status" value="1"/>
</dbReference>
<evidence type="ECO:0000256" key="9">
    <source>
        <dbReference type="PIRSR" id="PIRSR001100-2"/>
    </source>
</evidence>
<evidence type="ECO:0000256" key="5">
    <source>
        <dbReference type="ARBA" id="ARBA00023277"/>
    </source>
</evidence>
<evidence type="ECO:0000256" key="4">
    <source>
        <dbReference type="ARBA" id="ARBA00023157"/>
    </source>
</evidence>
<feature type="active site" evidence="10">
    <location>
        <position position="87"/>
    </location>
</feature>
<keyword evidence="6 12" id="KW-0326">Glycosidase</keyword>
<feature type="active site" description="Proton acceptor" evidence="8">
    <location>
        <position position="269"/>
    </location>
</feature>
<keyword evidence="2 12" id="KW-0378">Hydrolase</keyword>
<keyword evidence="7 12" id="KW-0624">Polysaccharide degradation</keyword>
<feature type="binding site" evidence="9">
    <location>
        <position position="267"/>
    </location>
    <ligand>
        <name>substrate</name>
    </ligand>
</feature>
<reference evidence="14 15" key="1">
    <citation type="submission" date="2017-02" db="EMBL/GenBank/DDBJ databases">
        <authorList>
            <person name="Peterson S.W."/>
        </authorList>
    </citation>
    <scope>NUCLEOTIDE SEQUENCE [LARGE SCALE GENOMIC DNA]</scope>
    <source>
        <strain evidence="14 15">B Mb 05.01</strain>
    </source>
</reference>
<feature type="compositionally biased region" description="Polar residues" evidence="13">
    <location>
        <begin position="1"/>
        <end position="10"/>
    </location>
</feature>
<evidence type="ECO:0000256" key="13">
    <source>
        <dbReference type="SAM" id="MobiDB-lite"/>
    </source>
</evidence>
<evidence type="ECO:0000256" key="11">
    <source>
        <dbReference type="PROSITE-ProRule" id="PRU10057"/>
    </source>
</evidence>
<keyword evidence="3 12" id="KW-0136">Cellulose degradation</keyword>
<evidence type="ECO:0000256" key="3">
    <source>
        <dbReference type="ARBA" id="ARBA00023001"/>
    </source>
</evidence>
<feature type="binding site" evidence="9">
    <location>
        <position position="263"/>
    </location>
    <ligand>
        <name>substrate</name>
    </ligand>
</feature>
<feature type="binding site" evidence="9">
    <location>
        <position position="196"/>
    </location>
    <ligand>
        <name>substrate</name>
    </ligand>
</feature>
<evidence type="ECO:0000256" key="8">
    <source>
        <dbReference type="PIRSR" id="PIRSR001100-1"/>
    </source>
</evidence>
<evidence type="ECO:0000313" key="14">
    <source>
        <dbReference type="EMBL" id="SJN40973.1"/>
    </source>
</evidence>
<evidence type="ECO:0000313" key="15">
    <source>
        <dbReference type="Proteomes" id="UP000196320"/>
    </source>
</evidence>
<dbReference type="PROSITE" id="PS00655">
    <property type="entry name" value="GLYCOSYL_HYDROL_F6_1"/>
    <property type="match status" value="1"/>
</dbReference>
<evidence type="ECO:0000256" key="10">
    <source>
        <dbReference type="PROSITE-ProRule" id="PRU10056"/>
    </source>
</evidence>
<evidence type="ECO:0000256" key="7">
    <source>
        <dbReference type="ARBA" id="ARBA00023326"/>
    </source>
</evidence>
<dbReference type="EC" id="3.2.1.-" evidence="12"/>
<dbReference type="PANTHER" id="PTHR34876:SF4">
    <property type="entry name" value="1,4-BETA-D-GLUCAN CELLOBIOHYDROLASE C-RELATED"/>
    <property type="match status" value="1"/>
</dbReference>
<feature type="binding site" evidence="9">
    <location>
        <position position="47"/>
    </location>
    <ligand>
        <name>substrate</name>
    </ligand>
</feature>
<dbReference type="AlphaFoldDB" id="A0A1R4KAC5"/>
<keyword evidence="15" id="KW-1185">Reference proteome</keyword>
<dbReference type="PROSITE" id="PS00656">
    <property type="entry name" value="GLYCOSYL_HYDROL_F6_2"/>
    <property type="match status" value="1"/>
</dbReference>
<dbReference type="PRINTS" id="PR00733">
    <property type="entry name" value="GLHYDRLASE6"/>
</dbReference>
<dbReference type="InterPro" id="IPR036434">
    <property type="entry name" value="Beta_cellobiohydrolase_sf"/>
</dbReference>
<dbReference type="EMBL" id="FUKO01000026">
    <property type="protein sequence ID" value="SJN40973.1"/>
    <property type="molecule type" value="Genomic_DNA"/>
</dbReference>
<keyword evidence="1" id="KW-0732">Signal</keyword>
<keyword evidence="5 12" id="KW-0119">Carbohydrate metabolism</keyword>
<comment type="similarity">
    <text evidence="12">Belongs to the glycosyl hydrolase family 6.</text>
</comment>
<dbReference type="InterPro" id="IPR001524">
    <property type="entry name" value="Glyco_hydro_6_CS"/>
</dbReference>
<feature type="binding site" evidence="9">
    <location>
        <position position="236"/>
    </location>
    <ligand>
        <name>substrate</name>
    </ligand>
</feature>
<dbReference type="PANTHER" id="PTHR34876">
    <property type="match status" value="1"/>
</dbReference>
<proteinExistence type="inferred from homology"/>
<dbReference type="SUPFAM" id="SSF51989">
    <property type="entry name" value="Glycosyl hydrolases family 6, cellulases"/>
    <property type="match status" value="1"/>
</dbReference>
<evidence type="ECO:0000256" key="12">
    <source>
        <dbReference type="RuleBase" id="RU361186"/>
    </source>
</evidence>
<dbReference type="PIRSF" id="PIRSF001100">
    <property type="entry name" value="Beta_cellobiohydrolase"/>
    <property type="match status" value="1"/>
</dbReference>
<dbReference type="GO" id="GO:0004553">
    <property type="term" value="F:hydrolase activity, hydrolyzing O-glycosyl compounds"/>
    <property type="evidence" value="ECO:0007669"/>
    <property type="project" value="InterPro"/>
</dbReference>
<organism evidence="14 15">
    <name type="scientific">Microbacterium esteraromaticum</name>
    <dbReference type="NCBI Taxonomy" id="57043"/>
    <lineage>
        <taxon>Bacteria</taxon>
        <taxon>Bacillati</taxon>
        <taxon>Actinomycetota</taxon>
        <taxon>Actinomycetes</taxon>
        <taxon>Micrococcales</taxon>
        <taxon>Microbacteriaceae</taxon>
        <taxon>Microbacterium</taxon>
    </lineage>
</organism>
<evidence type="ECO:0000256" key="1">
    <source>
        <dbReference type="ARBA" id="ARBA00022729"/>
    </source>
</evidence>
<evidence type="ECO:0000256" key="2">
    <source>
        <dbReference type="ARBA" id="ARBA00022801"/>
    </source>
</evidence>
<name>A0A1R4KAC5_9MICO</name>
<feature type="region of interest" description="Disordered" evidence="13">
    <location>
        <begin position="1"/>
        <end position="29"/>
    </location>
</feature>
<dbReference type="GO" id="GO:0030245">
    <property type="term" value="P:cellulose catabolic process"/>
    <property type="evidence" value="ECO:0007669"/>
    <property type="project" value="UniProtKB-KW"/>
</dbReference>